<evidence type="ECO:0000256" key="2">
    <source>
        <dbReference type="ARBA" id="ARBA00023136"/>
    </source>
</evidence>
<organism evidence="7 8">
    <name type="scientific">Noviherbaspirillum cavernae</name>
    <dbReference type="NCBI Taxonomy" id="2320862"/>
    <lineage>
        <taxon>Bacteria</taxon>
        <taxon>Pseudomonadati</taxon>
        <taxon>Pseudomonadota</taxon>
        <taxon>Betaproteobacteria</taxon>
        <taxon>Burkholderiales</taxon>
        <taxon>Oxalobacteraceae</taxon>
        <taxon>Noviherbaspirillum</taxon>
    </lineage>
</organism>
<protein>
    <submittedName>
        <fullName evidence="7">OmpA family protein</fullName>
    </submittedName>
</protein>
<dbReference type="Pfam" id="PF00691">
    <property type="entry name" value="OmpA"/>
    <property type="match status" value="1"/>
</dbReference>
<evidence type="ECO:0000259" key="6">
    <source>
        <dbReference type="PROSITE" id="PS51123"/>
    </source>
</evidence>
<dbReference type="GO" id="GO:0009279">
    <property type="term" value="C:cell outer membrane"/>
    <property type="evidence" value="ECO:0007669"/>
    <property type="project" value="UniProtKB-SubCell"/>
</dbReference>
<evidence type="ECO:0000256" key="5">
    <source>
        <dbReference type="SAM" id="SignalP"/>
    </source>
</evidence>
<keyword evidence="3" id="KW-0998">Cell outer membrane</keyword>
<dbReference type="CDD" id="cd07185">
    <property type="entry name" value="OmpA_C-like"/>
    <property type="match status" value="1"/>
</dbReference>
<keyword evidence="8" id="KW-1185">Reference proteome</keyword>
<proteinExistence type="predicted"/>
<dbReference type="InterPro" id="IPR006665">
    <property type="entry name" value="OmpA-like"/>
</dbReference>
<dbReference type="InterPro" id="IPR006664">
    <property type="entry name" value="OMP_bac"/>
</dbReference>
<dbReference type="InterPro" id="IPR050330">
    <property type="entry name" value="Bact_OuterMem_StrucFunc"/>
</dbReference>
<dbReference type="Gene3D" id="3.30.1330.60">
    <property type="entry name" value="OmpA-like domain"/>
    <property type="match status" value="1"/>
</dbReference>
<comment type="subcellular location">
    <subcellularLocation>
        <location evidence="1">Cell outer membrane</location>
    </subcellularLocation>
</comment>
<dbReference type="EMBL" id="QYUN01000002">
    <property type="protein sequence ID" value="RJG05237.1"/>
    <property type="molecule type" value="Genomic_DNA"/>
</dbReference>
<feature type="domain" description="OmpA-like" evidence="6">
    <location>
        <begin position="101"/>
        <end position="226"/>
    </location>
</feature>
<dbReference type="InterPro" id="IPR036737">
    <property type="entry name" value="OmpA-like_sf"/>
</dbReference>
<keyword evidence="2 4" id="KW-0472">Membrane</keyword>
<dbReference type="PANTHER" id="PTHR30329">
    <property type="entry name" value="STATOR ELEMENT OF FLAGELLAR MOTOR COMPLEX"/>
    <property type="match status" value="1"/>
</dbReference>
<dbReference type="PANTHER" id="PTHR30329:SF21">
    <property type="entry name" value="LIPOPROTEIN YIAD-RELATED"/>
    <property type="match status" value="1"/>
</dbReference>
<accession>A0A418WYD7</accession>
<evidence type="ECO:0000256" key="4">
    <source>
        <dbReference type="PROSITE-ProRule" id="PRU00473"/>
    </source>
</evidence>
<gene>
    <name evidence="7" type="ORF">D3870_03690</name>
</gene>
<name>A0A418WYD7_9BURK</name>
<dbReference type="AlphaFoldDB" id="A0A418WYD7"/>
<keyword evidence="5" id="KW-0732">Signal</keyword>
<feature type="signal peptide" evidence="5">
    <location>
        <begin position="1"/>
        <end position="20"/>
    </location>
</feature>
<evidence type="ECO:0000313" key="8">
    <source>
        <dbReference type="Proteomes" id="UP000285190"/>
    </source>
</evidence>
<sequence>MFKNTAVGLILGSIVIGVSAQPVSDIQATSSNNAYAQDDRGVVARSQYGLCWRSGYWTSTDAATGCDGELTPPIAKPIAPTIATSPATLVQASVAPPAPTRCNFAVTLDNDQAFAFDKANLSDAAKKRLDDEMLQKMASCARIEAILVTGHSDRLGSQQYNQKLSEQRANAVASHLKRKGSTEQINTLGAGKTQPVKACADTPNHAELIKCLSPNRRVVIEVRGTAK</sequence>
<feature type="chain" id="PRO_5019316097" evidence="5">
    <location>
        <begin position="21"/>
        <end position="227"/>
    </location>
</feature>
<dbReference type="SUPFAM" id="SSF103088">
    <property type="entry name" value="OmpA-like"/>
    <property type="match status" value="1"/>
</dbReference>
<dbReference type="Proteomes" id="UP000285190">
    <property type="component" value="Unassembled WGS sequence"/>
</dbReference>
<evidence type="ECO:0000256" key="1">
    <source>
        <dbReference type="ARBA" id="ARBA00004442"/>
    </source>
</evidence>
<reference evidence="7 8" key="1">
    <citation type="submission" date="2018-09" db="EMBL/GenBank/DDBJ databases">
        <authorList>
            <person name="Zhu H."/>
        </authorList>
    </citation>
    <scope>NUCLEOTIDE SEQUENCE [LARGE SCALE GENOMIC DNA]</scope>
    <source>
        <strain evidence="7 8">K2R10-39</strain>
    </source>
</reference>
<dbReference type="OrthoDB" id="1149075at2"/>
<dbReference type="PRINTS" id="PR01021">
    <property type="entry name" value="OMPADOMAIN"/>
</dbReference>
<evidence type="ECO:0000313" key="7">
    <source>
        <dbReference type="EMBL" id="RJG05237.1"/>
    </source>
</evidence>
<dbReference type="RefSeq" id="WP_119736765.1">
    <property type="nucleotide sequence ID" value="NZ_QYUN01000002.1"/>
</dbReference>
<dbReference type="PROSITE" id="PS51123">
    <property type="entry name" value="OMPA_2"/>
    <property type="match status" value="1"/>
</dbReference>
<comment type="caution">
    <text evidence="7">The sequence shown here is derived from an EMBL/GenBank/DDBJ whole genome shotgun (WGS) entry which is preliminary data.</text>
</comment>
<evidence type="ECO:0000256" key="3">
    <source>
        <dbReference type="ARBA" id="ARBA00023237"/>
    </source>
</evidence>